<name>A0A5P1RB61_9GAMM</name>
<evidence type="ECO:0000313" key="1">
    <source>
        <dbReference type="EMBL" id="QEQ96894.1"/>
    </source>
</evidence>
<sequence>MQNHQKLRVICNVEAGCLGPDGGNHIEKFCTFAQKQLMALDLGFVHWEVVPRTDKRVPEVQYGVMGKMINSDQAGKFLALFNEEIGHFEGFIADQLSTLIDQYWGR</sequence>
<accession>A0A5P1RB61</accession>
<gene>
    <name evidence="1" type="ORF">F0U83_09265</name>
</gene>
<dbReference type="Proteomes" id="UP000324760">
    <property type="component" value="Chromosome"/>
</dbReference>
<protein>
    <submittedName>
        <fullName evidence="1">Uncharacterized protein</fullName>
    </submittedName>
</protein>
<dbReference type="RefSeq" id="WP_138988269.1">
    <property type="nucleotide sequence ID" value="NZ_CP043869.1"/>
</dbReference>
<dbReference type="KEGG" id="ncu:F0U83_09265"/>
<dbReference type="EMBL" id="CP043869">
    <property type="protein sequence ID" value="QEQ96894.1"/>
    <property type="molecule type" value="Genomic_DNA"/>
</dbReference>
<dbReference type="AlphaFoldDB" id="A0A5P1RB61"/>
<proteinExistence type="predicted"/>
<dbReference type="OrthoDB" id="5768421at2"/>
<organism evidence="1 2">
    <name type="scientific">Neptunomonas concharum</name>
    <dbReference type="NCBI Taxonomy" id="1031538"/>
    <lineage>
        <taxon>Bacteria</taxon>
        <taxon>Pseudomonadati</taxon>
        <taxon>Pseudomonadota</taxon>
        <taxon>Gammaproteobacteria</taxon>
        <taxon>Oceanospirillales</taxon>
        <taxon>Oceanospirillaceae</taxon>
        <taxon>Neptunomonas</taxon>
    </lineage>
</organism>
<evidence type="ECO:0000313" key="2">
    <source>
        <dbReference type="Proteomes" id="UP000324760"/>
    </source>
</evidence>
<reference evidence="1 2" key="1">
    <citation type="journal article" date="2019" name="Biochem. Eng. J.">
        <title>Metabolic engineering of the marine bacteria Neptunomonas concharum for the production of acetoin and meso-2,3-butanediol from acetate.</title>
        <authorList>
            <person name="Li W."/>
            <person name="Pu N."/>
            <person name="Liu C.-X."/>
            <person name="Yuan Q.-P."/>
            <person name="Li Z.-J."/>
        </authorList>
    </citation>
    <scope>NUCLEOTIDE SEQUENCE [LARGE SCALE GENOMIC DNA]</scope>
    <source>
        <strain evidence="1 2">JCM17730</strain>
    </source>
</reference>
<keyword evidence="2" id="KW-1185">Reference proteome</keyword>